<dbReference type="SUPFAM" id="SSF56784">
    <property type="entry name" value="HAD-like"/>
    <property type="match status" value="1"/>
</dbReference>
<dbReference type="InterPro" id="IPR006549">
    <property type="entry name" value="HAD-SF_hydro_IIIA"/>
</dbReference>
<dbReference type="Proteomes" id="UP000509335">
    <property type="component" value="Chromosome"/>
</dbReference>
<evidence type="ECO:0000313" key="3">
    <source>
        <dbReference type="EMBL" id="QLD23806.1"/>
    </source>
</evidence>
<dbReference type="NCBIfam" id="TIGR01549">
    <property type="entry name" value="HAD-SF-IA-v1"/>
    <property type="match status" value="1"/>
</dbReference>
<proteinExistence type="predicted"/>
<protein>
    <submittedName>
        <fullName evidence="3">HAD family hydrolase</fullName>
    </submittedName>
</protein>
<accession>A0A7H8XFJ4</accession>
<feature type="region of interest" description="Disordered" evidence="2">
    <location>
        <begin position="1"/>
        <end position="39"/>
    </location>
</feature>
<name>A0A7H8XFJ4_9ACTN</name>
<dbReference type="KEGG" id="mcab:HXZ27_05925"/>
<dbReference type="PANTHER" id="PTHR43316">
    <property type="entry name" value="HYDROLASE, HALOACID DELAHOGENASE-RELATED"/>
    <property type="match status" value="1"/>
</dbReference>
<dbReference type="AlphaFoldDB" id="A0A7H8XFJ4"/>
<evidence type="ECO:0000313" key="4">
    <source>
        <dbReference type="Proteomes" id="UP000509335"/>
    </source>
</evidence>
<evidence type="ECO:0000256" key="1">
    <source>
        <dbReference type="ARBA" id="ARBA00022801"/>
    </source>
</evidence>
<keyword evidence="1 3" id="KW-0378">Hydrolase</keyword>
<dbReference type="PANTHER" id="PTHR43316:SF8">
    <property type="entry name" value="HAD FAMILY HYDROLASE"/>
    <property type="match status" value="1"/>
</dbReference>
<reference evidence="3 4" key="1">
    <citation type="submission" date="2020-07" db="EMBL/GenBank/DDBJ databases">
        <title>A bifunctional nitrone conjugated secondary metabolite targeting the ribosome.</title>
        <authorList>
            <person name="Limbrick E.M."/>
            <person name="Graf M."/>
            <person name="Derewacz D.K."/>
            <person name="Nguyen F."/>
            <person name="Spraggins J.M."/>
            <person name="Wieland M."/>
            <person name="Ynigez-Gutierrez A.E."/>
            <person name="Reisman B.J."/>
            <person name="Zinshteyn B."/>
            <person name="McCulloch K."/>
            <person name="Iverson T.M."/>
            <person name="Green R."/>
            <person name="Wilson D.N."/>
            <person name="Bachmann B.O."/>
        </authorList>
    </citation>
    <scope>NUCLEOTIDE SEQUENCE [LARGE SCALE GENOMIC DNA]</scope>
    <source>
        <strain evidence="4">aurantiaca</strain>
    </source>
</reference>
<dbReference type="InterPro" id="IPR006439">
    <property type="entry name" value="HAD-SF_hydro_IA"/>
</dbReference>
<feature type="compositionally biased region" description="Low complexity" evidence="2">
    <location>
        <begin position="14"/>
        <end position="29"/>
    </location>
</feature>
<dbReference type="Gene3D" id="3.40.50.1000">
    <property type="entry name" value="HAD superfamily/HAD-like"/>
    <property type="match status" value="1"/>
</dbReference>
<dbReference type="NCBIfam" id="TIGR01662">
    <property type="entry name" value="HAD-SF-IIIA"/>
    <property type="match status" value="1"/>
</dbReference>
<dbReference type="InterPro" id="IPR036412">
    <property type="entry name" value="HAD-like_sf"/>
</dbReference>
<evidence type="ECO:0000256" key="2">
    <source>
        <dbReference type="SAM" id="MobiDB-lite"/>
    </source>
</evidence>
<dbReference type="SFLD" id="SFLDS00003">
    <property type="entry name" value="Haloacid_Dehalogenase"/>
    <property type="match status" value="1"/>
</dbReference>
<dbReference type="InterPro" id="IPR051540">
    <property type="entry name" value="S-2-haloacid_dehalogenase"/>
</dbReference>
<organism evidence="3 4">
    <name type="scientific">Micromonospora carbonacea</name>
    <dbReference type="NCBI Taxonomy" id="47853"/>
    <lineage>
        <taxon>Bacteria</taxon>
        <taxon>Bacillati</taxon>
        <taxon>Actinomycetota</taxon>
        <taxon>Actinomycetes</taxon>
        <taxon>Micromonosporales</taxon>
        <taxon>Micromonosporaceae</taxon>
        <taxon>Micromonospora</taxon>
    </lineage>
</organism>
<dbReference type="Pfam" id="PF00702">
    <property type="entry name" value="Hydrolase"/>
    <property type="match status" value="1"/>
</dbReference>
<dbReference type="EMBL" id="CP058322">
    <property type="protein sequence ID" value="QLD23806.1"/>
    <property type="molecule type" value="Genomic_DNA"/>
</dbReference>
<gene>
    <name evidence="3" type="ORF">HXZ27_05925</name>
</gene>
<dbReference type="SFLD" id="SFLDG01129">
    <property type="entry name" value="C1.5:_HAD__Beta-PGM__Phosphata"/>
    <property type="match status" value="1"/>
</dbReference>
<dbReference type="InterPro" id="IPR023214">
    <property type="entry name" value="HAD_sf"/>
</dbReference>
<dbReference type="GO" id="GO:0016787">
    <property type="term" value="F:hydrolase activity"/>
    <property type="evidence" value="ECO:0007669"/>
    <property type="project" value="UniProtKB-KW"/>
</dbReference>
<sequence length="259" mass="28331">MGFFAEFGEPGLEPAIAGATTRTTTPAARVDPPEPERHNPRMISSVFFDVGETIVDESREYGTWADWLGVPRHTFSAVFGAVIARGLDYRETFQVFQPGFDLAKERQGRADAGQPEHFSEENLYPDARPCLAALRELGVQVGLAGNQTARAESILRALDLPVDVIGTSDGWHVEKPSAAFFDRVVAEAGCPADQVLYVGDRLDNDIRPAQVAGLATALVRRGPWGHILDDKTVSDHCLFNLDSLAELPELVRRHNEPVA</sequence>